<evidence type="ECO:0000313" key="2">
    <source>
        <dbReference type="Proteomes" id="UP000790709"/>
    </source>
</evidence>
<evidence type="ECO:0000313" key="1">
    <source>
        <dbReference type="EMBL" id="KAH7919344.1"/>
    </source>
</evidence>
<dbReference type="Proteomes" id="UP000790709">
    <property type="component" value="Unassembled WGS sequence"/>
</dbReference>
<protein>
    <submittedName>
        <fullName evidence="1">Uncharacterized protein</fullName>
    </submittedName>
</protein>
<gene>
    <name evidence="1" type="ORF">BV22DRAFT_1040983</name>
</gene>
<sequence length="184" mass="20633">MTAGRWFYSVLTAFVGLAMMAFFVTQNRPIAEPNASVHLSFNVRTGDPVAMTVYDSTHYQLDDDGAADYAMLMPSGGHTVHIADSPGSSPKPYTVTLFHQLKCLEIIHREYLAAPSSFPPILSHCMNYLRQTIICRPNLRLESAQSAAASVDKEYETVCRDWTQVYAEAERNFGEYTTFNHIQV</sequence>
<name>A0ACB8B1R7_9AGAM</name>
<reference evidence="1" key="1">
    <citation type="journal article" date="2021" name="New Phytol.">
        <title>Evolutionary innovations through gain and loss of genes in the ectomycorrhizal Boletales.</title>
        <authorList>
            <person name="Wu G."/>
            <person name="Miyauchi S."/>
            <person name="Morin E."/>
            <person name="Kuo A."/>
            <person name="Drula E."/>
            <person name="Varga T."/>
            <person name="Kohler A."/>
            <person name="Feng B."/>
            <person name="Cao Y."/>
            <person name="Lipzen A."/>
            <person name="Daum C."/>
            <person name="Hundley H."/>
            <person name="Pangilinan J."/>
            <person name="Johnson J."/>
            <person name="Barry K."/>
            <person name="LaButti K."/>
            <person name="Ng V."/>
            <person name="Ahrendt S."/>
            <person name="Min B."/>
            <person name="Choi I.G."/>
            <person name="Park H."/>
            <person name="Plett J.M."/>
            <person name="Magnuson J."/>
            <person name="Spatafora J.W."/>
            <person name="Nagy L.G."/>
            <person name="Henrissat B."/>
            <person name="Grigoriev I.V."/>
            <person name="Yang Z.L."/>
            <person name="Xu J."/>
            <person name="Martin F.M."/>
        </authorList>
    </citation>
    <scope>NUCLEOTIDE SEQUENCE</scope>
    <source>
        <strain evidence="1">KUC20120723A-06</strain>
    </source>
</reference>
<organism evidence="1 2">
    <name type="scientific">Leucogyrophana mollusca</name>
    <dbReference type="NCBI Taxonomy" id="85980"/>
    <lineage>
        <taxon>Eukaryota</taxon>
        <taxon>Fungi</taxon>
        <taxon>Dikarya</taxon>
        <taxon>Basidiomycota</taxon>
        <taxon>Agaricomycotina</taxon>
        <taxon>Agaricomycetes</taxon>
        <taxon>Agaricomycetidae</taxon>
        <taxon>Boletales</taxon>
        <taxon>Boletales incertae sedis</taxon>
        <taxon>Leucogyrophana</taxon>
    </lineage>
</organism>
<dbReference type="EMBL" id="MU266669">
    <property type="protein sequence ID" value="KAH7919344.1"/>
    <property type="molecule type" value="Genomic_DNA"/>
</dbReference>
<accession>A0ACB8B1R7</accession>
<comment type="caution">
    <text evidence="1">The sequence shown here is derived from an EMBL/GenBank/DDBJ whole genome shotgun (WGS) entry which is preliminary data.</text>
</comment>
<keyword evidence="2" id="KW-1185">Reference proteome</keyword>
<proteinExistence type="predicted"/>